<feature type="region of interest" description="Disordered" evidence="1">
    <location>
        <begin position="140"/>
        <end position="172"/>
    </location>
</feature>
<dbReference type="AlphaFoldDB" id="A0ABC8WYJ4"/>
<name>A0ABC8WYJ4_9POAL</name>
<evidence type="ECO:0000313" key="3">
    <source>
        <dbReference type="Proteomes" id="UP001497457"/>
    </source>
</evidence>
<accession>A0ABC8WYJ4</accession>
<dbReference type="Proteomes" id="UP001497457">
    <property type="component" value="Chromosome 13rd"/>
</dbReference>
<reference evidence="2 3" key="2">
    <citation type="submission" date="2024-10" db="EMBL/GenBank/DDBJ databases">
        <authorList>
            <person name="Ryan C."/>
        </authorList>
    </citation>
    <scope>NUCLEOTIDE SEQUENCE [LARGE SCALE GENOMIC DNA]</scope>
</reference>
<gene>
    <name evidence="2" type="ORF">URODEC1_LOCUS17605</name>
</gene>
<reference evidence="3" key="1">
    <citation type="submission" date="2024-06" db="EMBL/GenBank/DDBJ databases">
        <authorList>
            <person name="Ryan C."/>
        </authorList>
    </citation>
    <scope>NUCLEOTIDE SEQUENCE [LARGE SCALE GENOMIC DNA]</scope>
</reference>
<evidence type="ECO:0000256" key="1">
    <source>
        <dbReference type="SAM" id="MobiDB-lite"/>
    </source>
</evidence>
<sequence length="293" mass="32503">MDSSGCPIWIDPDNAFKLVVKVRKYFADGDYGLVEMVDQEHDVWFDRNLQYSLGRFNDDMATKIIWGPSQTLSVWVVDTDSDSEWKIRRDEHFHQLIKERWAERVAVLVVDVVRKHGEGSNNGSSVRTSVSGVTNGECSGIHGSARGSGSVPENVEGTGDTCSSPPSHPSMPEDIAVEVDWANLIIQQEVEADGFATAAVDEDEVYEAMGFKAADERGEAATREAEVVPIPTLTAEMHRDMAEAAVPVDDNAEDEPMFDWDRDNPDMSVGTCYPSMHDFRLTKGSQQVIWKMG</sequence>
<proteinExistence type="predicted"/>
<keyword evidence="3" id="KW-1185">Reference proteome</keyword>
<evidence type="ECO:0000313" key="2">
    <source>
        <dbReference type="EMBL" id="CAL4915590.1"/>
    </source>
</evidence>
<dbReference type="EMBL" id="OZ075123">
    <property type="protein sequence ID" value="CAL4915590.1"/>
    <property type="molecule type" value="Genomic_DNA"/>
</dbReference>
<protein>
    <submittedName>
        <fullName evidence="2">Uncharacterized protein</fullName>
    </submittedName>
</protein>
<organism evidence="2 3">
    <name type="scientific">Urochloa decumbens</name>
    <dbReference type="NCBI Taxonomy" id="240449"/>
    <lineage>
        <taxon>Eukaryota</taxon>
        <taxon>Viridiplantae</taxon>
        <taxon>Streptophyta</taxon>
        <taxon>Embryophyta</taxon>
        <taxon>Tracheophyta</taxon>
        <taxon>Spermatophyta</taxon>
        <taxon>Magnoliopsida</taxon>
        <taxon>Liliopsida</taxon>
        <taxon>Poales</taxon>
        <taxon>Poaceae</taxon>
        <taxon>PACMAD clade</taxon>
        <taxon>Panicoideae</taxon>
        <taxon>Panicodae</taxon>
        <taxon>Paniceae</taxon>
        <taxon>Melinidinae</taxon>
        <taxon>Urochloa</taxon>
    </lineage>
</organism>